<dbReference type="InterPro" id="IPR004821">
    <property type="entry name" value="Cyt_trans-like"/>
</dbReference>
<evidence type="ECO:0000256" key="5">
    <source>
        <dbReference type="ARBA" id="ARBA00022679"/>
    </source>
</evidence>
<gene>
    <name evidence="11 13" type="primary">nadD</name>
    <name evidence="13" type="ORF">PsB1_0577</name>
</gene>
<dbReference type="EC" id="2.7.7.18" evidence="11"/>
<evidence type="ECO:0000256" key="2">
    <source>
        <dbReference type="ARBA" id="ARBA00005019"/>
    </source>
</evidence>
<comment type="similarity">
    <text evidence="3 11">Belongs to the NadD family.</text>
</comment>
<protein>
    <recommendedName>
        <fullName evidence="11">Probable nicotinate-nucleotide adenylyltransferase</fullName>
        <ecNumber evidence="11">2.7.7.18</ecNumber>
    </recommendedName>
    <alternativeName>
        <fullName evidence="11">Deamido-NAD(+) diphosphorylase</fullName>
    </alternativeName>
    <alternativeName>
        <fullName evidence="11">Deamido-NAD(+) pyrophosphorylase</fullName>
    </alternativeName>
    <alternativeName>
        <fullName evidence="11">Nicotinate mononucleotide adenylyltransferase</fullName>
        <shortName evidence="11">NaMN adenylyltransferase</shortName>
    </alternativeName>
</protein>
<reference evidence="13" key="1">
    <citation type="submission" date="2021-05" db="EMBL/GenBank/DDBJ databases">
        <authorList>
            <person name="Tanabe Y."/>
        </authorList>
    </citation>
    <scope>NUCLEOTIDE SEQUENCE</scope>
    <source>
        <strain evidence="13">BOTRYCO-1</strain>
    </source>
</reference>
<proteinExistence type="inferred from homology"/>
<dbReference type="InterPro" id="IPR014729">
    <property type="entry name" value="Rossmann-like_a/b/a_fold"/>
</dbReference>
<evidence type="ECO:0000256" key="3">
    <source>
        <dbReference type="ARBA" id="ARBA00009014"/>
    </source>
</evidence>
<feature type="domain" description="Cytidyltransferase-like" evidence="12">
    <location>
        <begin position="15"/>
        <end position="192"/>
    </location>
</feature>
<evidence type="ECO:0000256" key="6">
    <source>
        <dbReference type="ARBA" id="ARBA00022695"/>
    </source>
</evidence>
<dbReference type="CDD" id="cd02165">
    <property type="entry name" value="NMNAT"/>
    <property type="match status" value="1"/>
</dbReference>
<evidence type="ECO:0000313" key="13">
    <source>
        <dbReference type="EMBL" id="GIU66423.1"/>
    </source>
</evidence>
<keyword evidence="6 11" id="KW-0548">Nucleotidyltransferase</keyword>
<dbReference type="RefSeq" id="WP_284358949.1">
    <property type="nucleotide sequence ID" value="NZ_BPFZ01000002.1"/>
</dbReference>
<dbReference type="PANTHER" id="PTHR39321:SF3">
    <property type="entry name" value="PHOSPHOPANTETHEINE ADENYLYLTRANSFERASE"/>
    <property type="match status" value="1"/>
</dbReference>
<keyword evidence="7 11" id="KW-0547">Nucleotide-binding</keyword>
<dbReference type="Gene3D" id="3.40.50.620">
    <property type="entry name" value="HUPs"/>
    <property type="match status" value="1"/>
</dbReference>
<comment type="pathway">
    <text evidence="2 11">Cofactor biosynthesis; NAD(+) biosynthesis; deamido-NAD(+) from nicotinate D-ribonucleotide: step 1/1.</text>
</comment>
<comment type="caution">
    <text evidence="13">The sequence shown here is derived from an EMBL/GenBank/DDBJ whole genome shotgun (WGS) entry which is preliminary data.</text>
</comment>
<keyword evidence="5 11" id="KW-0808">Transferase</keyword>
<keyword evidence="9 11" id="KW-0520">NAD</keyword>
<dbReference type="NCBIfam" id="NF000843">
    <property type="entry name" value="PRK00071.2-2"/>
    <property type="match status" value="1"/>
</dbReference>
<evidence type="ECO:0000256" key="1">
    <source>
        <dbReference type="ARBA" id="ARBA00002324"/>
    </source>
</evidence>
<evidence type="ECO:0000256" key="7">
    <source>
        <dbReference type="ARBA" id="ARBA00022741"/>
    </source>
</evidence>
<sequence>MRLALRAYRGMKIGLLGGSFDPAHLGHTHVAETARARLGLDYVWWLVSPQNPLKPASTPLEGRLASAKSVAKGRGMIVTDIETILHTGFTIDTLKALKKRFPGVFFVWLMGEDNLAGFEQWRGWQDIARSIPLCVVSRPGAGPRARLGRLAKRFPNARKSLDNARVCPRSKPPVWVYISTRWNPLSSTRLRANGAGLPHATPLAREG</sequence>
<evidence type="ECO:0000256" key="11">
    <source>
        <dbReference type="HAMAP-Rule" id="MF_00244"/>
    </source>
</evidence>
<name>A0ABQ4PUN4_9PROT</name>
<evidence type="ECO:0000259" key="12">
    <source>
        <dbReference type="Pfam" id="PF01467"/>
    </source>
</evidence>
<dbReference type="Pfam" id="PF01467">
    <property type="entry name" value="CTP_transf_like"/>
    <property type="match status" value="1"/>
</dbReference>
<organism evidence="13 14">
    <name type="scientific">Candidatus Phycosocius spiralis</name>
    <dbReference type="NCBI Taxonomy" id="2815099"/>
    <lineage>
        <taxon>Bacteria</taxon>
        <taxon>Pseudomonadati</taxon>
        <taxon>Pseudomonadota</taxon>
        <taxon>Alphaproteobacteria</taxon>
        <taxon>Caulobacterales</taxon>
        <taxon>Caulobacterales incertae sedis</taxon>
        <taxon>Candidatus Phycosocius</taxon>
    </lineage>
</organism>
<evidence type="ECO:0000256" key="8">
    <source>
        <dbReference type="ARBA" id="ARBA00022840"/>
    </source>
</evidence>
<dbReference type="InterPro" id="IPR005248">
    <property type="entry name" value="NadD/NMNAT"/>
</dbReference>
<accession>A0ABQ4PUN4</accession>
<evidence type="ECO:0000256" key="4">
    <source>
        <dbReference type="ARBA" id="ARBA00022642"/>
    </source>
</evidence>
<keyword evidence="8 11" id="KW-0067">ATP-binding</keyword>
<dbReference type="HAMAP" id="MF_00244">
    <property type="entry name" value="NaMN_adenylyltr"/>
    <property type="match status" value="1"/>
</dbReference>
<evidence type="ECO:0000313" key="14">
    <source>
        <dbReference type="Proteomes" id="UP001161064"/>
    </source>
</evidence>
<dbReference type="GO" id="GO:0016779">
    <property type="term" value="F:nucleotidyltransferase activity"/>
    <property type="evidence" value="ECO:0007669"/>
    <property type="project" value="UniProtKB-KW"/>
</dbReference>
<dbReference type="SUPFAM" id="SSF52374">
    <property type="entry name" value="Nucleotidylyl transferase"/>
    <property type="match status" value="1"/>
</dbReference>
<dbReference type="PANTHER" id="PTHR39321">
    <property type="entry name" value="NICOTINATE-NUCLEOTIDE ADENYLYLTRANSFERASE-RELATED"/>
    <property type="match status" value="1"/>
</dbReference>
<evidence type="ECO:0000256" key="10">
    <source>
        <dbReference type="ARBA" id="ARBA00048721"/>
    </source>
</evidence>
<dbReference type="EMBL" id="BPFZ01000002">
    <property type="protein sequence ID" value="GIU66423.1"/>
    <property type="molecule type" value="Genomic_DNA"/>
</dbReference>
<reference evidence="13" key="2">
    <citation type="journal article" date="2023" name="ISME Commun">
        <title>Characterization of a bloom-associated alphaproteobacterial lineage, 'Candidatus Phycosocius': insights into freshwater algal-bacterial interactions.</title>
        <authorList>
            <person name="Tanabe Y."/>
            <person name="Yamaguchi H."/>
            <person name="Yoshida M."/>
            <person name="Kai A."/>
            <person name="Okazaki Y."/>
        </authorList>
    </citation>
    <scope>NUCLEOTIDE SEQUENCE</scope>
    <source>
        <strain evidence="13">BOTRYCO-1</strain>
    </source>
</reference>
<comment type="catalytic activity">
    <reaction evidence="10 11">
        <text>nicotinate beta-D-ribonucleotide + ATP + H(+) = deamido-NAD(+) + diphosphate</text>
        <dbReference type="Rhea" id="RHEA:22860"/>
        <dbReference type="ChEBI" id="CHEBI:15378"/>
        <dbReference type="ChEBI" id="CHEBI:30616"/>
        <dbReference type="ChEBI" id="CHEBI:33019"/>
        <dbReference type="ChEBI" id="CHEBI:57502"/>
        <dbReference type="ChEBI" id="CHEBI:58437"/>
        <dbReference type="EC" id="2.7.7.18"/>
    </reaction>
</comment>
<dbReference type="Proteomes" id="UP001161064">
    <property type="component" value="Unassembled WGS sequence"/>
</dbReference>
<evidence type="ECO:0000256" key="9">
    <source>
        <dbReference type="ARBA" id="ARBA00023027"/>
    </source>
</evidence>
<keyword evidence="4 11" id="KW-0662">Pyridine nucleotide biosynthesis</keyword>
<keyword evidence="14" id="KW-1185">Reference proteome</keyword>
<comment type="function">
    <text evidence="1 11">Catalyzes the reversible adenylation of nicotinate mononucleotide (NaMN) to nicotinic acid adenine dinucleotide (NaAD).</text>
</comment>